<reference evidence="5" key="1">
    <citation type="submission" date="2021-03" db="EMBL/GenBank/DDBJ databases">
        <title>Bacillus suaedae sp. nov., isolated from Suaeda aralocaspica.</title>
        <authorList>
            <person name="Lei R.F.R."/>
        </authorList>
    </citation>
    <scope>NUCLEOTIDE SEQUENCE</scope>
    <source>
        <strain evidence="5">YZJH907-2</strain>
    </source>
</reference>
<dbReference type="PROSITE" id="PS01124">
    <property type="entry name" value="HTH_ARAC_FAMILY_2"/>
    <property type="match status" value="1"/>
</dbReference>
<organism evidence="5 6">
    <name type="scientific">Halalkalibacter suaedae</name>
    <dbReference type="NCBI Taxonomy" id="2822140"/>
    <lineage>
        <taxon>Bacteria</taxon>
        <taxon>Bacillati</taxon>
        <taxon>Bacillota</taxon>
        <taxon>Bacilli</taxon>
        <taxon>Bacillales</taxon>
        <taxon>Bacillaceae</taxon>
        <taxon>Halalkalibacter</taxon>
    </lineage>
</organism>
<evidence type="ECO:0000256" key="2">
    <source>
        <dbReference type="ARBA" id="ARBA00023125"/>
    </source>
</evidence>
<dbReference type="InterPro" id="IPR018060">
    <property type="entry name" value="HTH_AraC"/>
</dbReference>
<dbReference type="Proteomes" id="UP000678228">
    <property type="component" value="Unassembled WGS sequence"/>
</dbReference>
<gene>
    <name evidence="5" type="ORF">J7W16_11160</name>
</gene>
<dbReference type="InterPro" id="IPR009057">
    <property type="entry name" value="Homeodomain-like_sf"/>
</dbReference>
<dbReference type="SUPFAM" id="SSF51215">
    <property type="entry name" value="Regulatory protein AraC"/>
    <property type="match status" value="1"/>
</dbReference>
<dbReference type="Pfam" id="PF12833">
    <property type="entry name" value="HTH_18"/>
    <property type="match status" value="1"/>
</dbReference>
<dbReference type="GO" id="GO:0003700">
    <property type="term" value="F:DNA-binding transcription factor activity"/>
    <property type="evidence" value="ECO:0007669"/>
    <property type="project" value="InterPro"/>
</dbReference>
<comment type="caution">
    <text evidence="5">The sequence shown here is derived from an EMBL/GenBank/DDBJ whole genome shotgun (WGS) entry which is preliminary data.</text>
</comment>
<accession>A0A940WS38</accession>
<keyword evidence="6" id="KW-1185">Reference proteome</keyword>
<dbReference type="PANTHER" id="PTHR43280">
    <property type="entry name" value="ARAC-FAMILY TRANSCRIPTIONAL REGULATOR"/>
    <property type="match status" value="1"/>
</dbReference>
<keyword evidence="3" id="KW-0804">Transcription</keyword>
<dbReference type="EMBL" id="JAGKSQ010000004">
    <property type="protein sequence ID" value="MBP3951694.1"/>
    <property type="molecule type" value="Genomic_DNA"/>
</dbReference>
<evidence type="ECO:0000256" key="3">
    <source>
        <dbReference type="ARBA" id="ARBA00023163"/>
    </source>
</evidence>
<dbReference type="AlphaFoldDB" id="A0A940WS38"/>
<evidence type="ECO:0000259" key="4">
    <source>
        <dbReference type="PROSITE" id="PS01124"/>
    </source>
</evidence>
<dbReference type="Gene3D" id="1.10.10.60">
    <property type="entry name" value="Homeodomain-like"/>
    <property type="match status" value="2"/>
</dbReference>
<keyword evidence="1" id="KW-0805">Transcription regulation</keyword>
<keyword evidence="2" id="KW-0238">DNA-binding</keyword>
<dbReference type="InterPro" id="IPR003313">
    <property type="entry name" value="AraC-bd"/>
</dbReference>
<dbReference type="SUPFAM" id="SSF46689">
    <property type="entry name" value="Homeodomain-like"/>
    <property type="match status" value="1"/>
</dbReference>
<dbReference type="Gene3D" id="2.60.120.10">
    <property type="entry name" value="Jelly Rolls"/>
    <property type="match status" value="1"/>
</dbReference>
<dbReference type="Pfam" id="PF02311">
    <property type="entry name" value="AraC_binding"/>
    <property type="match status" value="1"/>
</dbReference>
<feature type="domain" description="HTH araC/xylS-type" evidence="4">
    <location>
        <begin position="180"/>
        <end position="277"/>
    </location>
</feature>
<dbReference type="InterPro" id="IPR014710">
    <property type="entry name" value="RmlC-like_jellyroll"/>
</dbReference>
<dbReference type="PANTHER" id="PTHR43280:SF34">
    <property type="entry name" value="ARAC-FAMILY TRANSCRIPTIONAL REGULATOR"/>
    <property type="match status" value="1"/>
</dbReference>
<evidence type="ECO:0000313" key="5">
    <source>
        <dbReference type="EMBL" id="MBP3951694.1"/>
    </source>
</evidence>
<evidence type="ECO:0000256" key="1">
    <source>
        <dbReference type="ARBA" id="ARBA00023015"/>
    </source>
</evidence>
<dbReference type="RefSeq" id="WP_210597390.1">
    <property type="nucleotide sequence ID" value="NZ_JAGKSQ010000004.1"/>
</dbReference>
<dbReference type="GO" id="GO:0043565">
    <property type="term" value="F:sequence-specific DNA binding"/>
    <property type="evidence" value="ECO:0007669"/>
    <property type="project" value="InterPro"/>
</dbReference>
<evidence type="ECO:0000313" key="6">
    <source>
        <dbReference type="Proteomes" id="UP000678228"/>
    </source>
</evidence>
<sequence length="284" mass="33731">MNQLLQYKSEAFVVDHTVIDSPFDILTHIHDCYELFFFISGDLTYYIEGQAYKLSPYDLIITNSRELHRIVFDSDALYERKYIHFKPEYISSFQTEDYNMLTCIENRKLGHFNRISATDVRNRKIDLLWEKIEENAASPSPENHILMKSYFVQMLIQINQVFDMYNHPLVEHHKYDEKVVRILDFINKNLDKKITLDLLQRTFFVNKYYLCHSFKRSTGFTVIEYVTYKRVMWSMDLLLTGMSALDVAHTVGFGDYSTFYKAFKSITGSSPRQYCNQYNMNANK</sequence>
<name>A0A940WS38_9BACI</name>
<dbReference type="InterPro" id="IPR037923">
    <property type="entry name" value="HTH-like"/>
</dbReference>
<proteinExistence type="predicted"/>
<dbReference type="SMART" id="SM00342">
    <property type="entry name" value="HTH_ARAC"/>
    <property type="match status" value="1"/>
</dbReference>
<protein>
    <submittedName>
        <fullName evidence="5">Helix-turn-helix domain-containing protein</fullName>
    </submittedName>
</protein>